<dbReference type="AlphaFoldDB" id="A0A1Q8Q6N4"/>
<dbReference type="EMBL" id="MSDU01000010">
    <property type="protein sequence ID" value="OLN23003.1"/>
    <property type="molecule type" value="Genomic_DNA"/>
</dbReference>
<proteinExistence type="predicted"/>
<evidence type="ECO:0008006" key="3">
    <source>
        <dbReference type="Google" id="ProtNLM"/>
    </source>
</evidence>
<dbReference type="STRING" id="1714264.BTO30_06375"/>
<gene>
    <name evidence="1" type="ORF">BTO30_06375</name>
</gene>
<sequence>MREELVPFKFMKNEPASGTVYDWLSHIDTLTASAKAHLKVTSIPAAASLWMRRYGLFIAGHLYMFSKYRRVWNGTPDQIEMVAGSGEPWPLFFQLKHEEWEECDDGGAGLILDRLVNPVIELLAKNAKLSPIISRENLFGYALWMYVNVLEDADDLRLLKGYERFLQKKKPAEAMENFSRQTCCLYKEVPGCSKCPYCPLLKEKQCVISQS</sequence>
<dbReference type="Proteomes" id="UP000185568">
    <property type="component" value="Unassembled WGS sequence"/>
</dbReference>
<comment type="caution">
    <text evidence="1">The sequence shown here is derived from an EMBL/GenBank/DDBJ whole genome shotgun (WGS) entry which is preliminary data.</text>
</comment>
<name>A0A1Q8Q6N4_9BACI</name>
<accession>A0A1Q8Q6N4</accession>
<reference evidence="1 2" key="1">
    <citation type="submission" date="2016-12" db="EMBL/GenBank/DDBJ databases">
        <title>Domibacillus antri genome sequencing.</title>
        <authorList>
            <person name="Verma A."/>
            <person name="Krishnamurthi S."/>
        </authorList>
    </citation>
    <scope>NUCLEOTIDE SEQUENCE [LARGE SCALE GENOMIC DNA]</scope>
    <source>
        <strain evidence="1 2">XD80</strain>
    </source>
</reference>
<organism evidence="1 2">
    <name type="scientific">Domibacillus antri</name>
    <dbReference type="NCBI Taxonomy" id="1714264"/>
    <lineage>
        <taxon>Bacteria</taxon>
        <taxon>Bacillati</taxon>
        <taxon>Bacillota</taxon>
        <taxon>Bacilli</taxon>
        <taxon>Bacillales</taxon>
        <taxon>Bacillaceae</taxon>
        <taxon>Domibacillus</taxon>
    </lineage>
</organism>
<protein>
    <recommendedName>
        <fullName evidence="3">Aerobactin siderophore biosynthesis IucA/IucC-like C-terminal domain-containing protein</fullName>
    </recommendedName>
</protein>
<keyword evidence="2" id="KW-1185">Reference proteome</keyword>
<evidence type="ECO:0000313" key="2">
    <source>
        <dbReference type="Proteomes" id="UP000185568"/>
    </source>
</evidence>
<evidence type="ECO:0000313" key="1">
    <source>
        <dbReference type="EMBL" id="OLN23003.1"/>
    </source>
</evidence>